<dbReference type="AlphaFoldDB" id="A0A0H5BL19"/>
<dbReference type="InterPro" id="IPR013221">
    <property type="entry name" value="Mur_ligase_cen"/>
</dbReference>
<dbReference type="Gene3D" id="3.90.190.20">
    <property type="entry name" value="Mur ligase, C-terminal domain"/>
    <property type="match status" value="1"/>
</dbReference>
<dbReference type="Pfam" id="PF08245">
    <property type="entry name" value="Mur_ligase_M"/>
    <property type="match status" value="1"/>
</dbReference>
<evidence type="ECO:0000256" key="1">
    <source>
        <dbReference type="SAM" id="Phobius"/>
    </source>
</evidence>
<dbReference type="GO" id="GO:0016881">
    <property type="term" value="F:acid-amino acid ligase activity"/>
    <property type="evidence" value="ECO:0007669"/>
    <property type="project" value="InterPro"/>
</dbReference>
<feature type="domain" description="Mur ligase central" evidence="2">
    <location>
        <begin position="163"/>
        <end position="389"/>
    </location>
</feature>
<dbReference type="InterPro" id="IPR036565">
    <property type="entry name" value="Mur-like_cat_sf"/>
</dbReference>
<dbReference type="GO" id="GO:0005524">
    <property type="term" value="F:ATP binding"/>
    <property type="evidence" value="ECO:0007669"/>
    <property type="project" value="InterPro"/>
</dbReference>
<keyword evidence="1" id="KW-0812">Transmembrane</keyword>
<keyword evidence="1" id="KW-0472">Membrane</keyword>
<organism evidence="3">
    <name type="scientific">Lotharella vacuolata</name>
    <dbReference type="NCBI Taxonomy" id="74820"/>
    <lineage>
        <taxon>Eukaryota</taxon>
        <taxon>Sar</taxon>
        <taxon>Rhizaria</taxon>
        <taxon>Cercozoa</taxon>
        <taxon>Chlorarachniophyceae</taxon>
        <taxon>Lotharella</taxon>
    </lineage>
</organism>
<dbReference type="PANTHER" id="PTHR23135:SF4">
    <property type="entry name" value="UDP-N-ACETYLMURAMOYL-L-ALANYL-D-GLUTAMATE--2,6-DIAMINOPIMELATE LIGASE MURE HOMOLOG, CHLOROPLASTIC"/>
    <property type="match status" value="1"/>
</dbReference>
<feature type="transmembrane region" description="Helical" evidence="1">
    <location>
        <begin position="156"/>
        <end position="180"/>
    </location>
</feature>
<accession>A0A0H5BL19</accession>
<name>A0A0H5BL19_9EUKA</name>
<gene>
    <name evidence="3" type="primary">murL</name>
</gene>
<keyword evidence="1" id="KW-1133">Transmembrane helix</keyword>
<dbReference type="Gene3D" id="3.40.1190.10">
    <property type="entry name" value="Mur-like, catalytic domain"/>
    <property type="match status" value="1"/>
</dbReference>
<dbReference type="PANTHER" id="PTHR23135">
    <property type="entry name" value="MUR LIGASE FAMILY MEMBER"/>
    <property type="match status" value="1"/>
</dbReference>
<geneLocation type="nucleomorph" evidence="3"/>
<keyword evidence="3" id="KW-0436">Ligase</keyword>
<protein>
    <submittedName>
        <fullName evidence="3">UDP-N-acetylmuramoylalanyl-D-glutamate-2-6-diaminopimelate ligase</fullName>
    </submittedName>
</protein>
<proteinExistence type="predicted"/>
<evidence type="ECO:0000313" key="3">
    <source>
        <dbReference type="EMBL" id="BAS01527.1"/>
    </source>
</evidence>
<keyword evidence="3" id="KW-0542">Nucleomorph</keyword>
<evidence type="ECO:0000259" key="2">
    <source>
        <dbReference type="Pfam" id="PF08245"/>
    </source>
</evidence>
<dbReference type="SUPFAM" id="SSF53244">
    <property type="entry name" value="MurD-like peptide ligases, peptide-binding domain"/>
    <property type="match status" value="1"/>
</dbReference>
<reference evidence="3" key="1">
    <citation type="journal article" date="2015" name="Genome Biol. Evol.">
        <title>Nucleomorph Genome Sequences of Two Chlorarachniophytes, Amorphochlora amoebiformis and Lotharella vacuolata.</title>
        <authorList>
            <person name="Suzuki S."/>
            <person name="Shirato S."/>
            <person name="Hirakawa Y."/>
            <person name="Ishida K."/>
        </authorList>
    </citation>
    <scope>NUCLEOTIDE SEQUENCE</scope>
    <source>
        <strain evidence="3">CCMP240</strain>
    </source>
</reference>
<sequence length="623" mass="73098">MRFYKISSNIININNLKIIKTLFHSKLIYKRKTKKIYIKKKYNNLDKLSLNKALVISSCKEMCSYFMIKKRYYDFFKNMTNSIFNNSSIKNIESLLAINLMIYEKNINLVFNSQKLKNCNVSHSNMNNLGINYFFINKLLLENSYYKNYLLKKNKIFFSIFLTGCSGKTSVGFLLANLMIGLSFNFSTYTDYFIINNEFIFNICDKKFIDRLILDERLDLFPNIKKKYLITLSDINQFEFLPLIKDINKIKSTMALIELSSFKFNHRKFTSLTADVILFNNFSNYKSNNNMNKNSVSFKQIASRFLIKKKTLAIVDGEDQFSERHFFHNNNNFLIVYSSFDENSDIYTTEIRYSTWGTQLTLVSPAEKKTLLTINLVSKHNIRNILCVFSFGFIINIPINYIVLSMERIGSIPNRMQNLDLGTSFNLIVDYSETTEGISGIINSISENYTEKPYLVYGSSGNLDGIQNKRSVNILSKLTKKMFITTVNPRWINTNRLLYEAVQGIPTDILKYRAGSVYDWTFDFEKIPIWFQVWLYYYQNHSNLYTSHDRSLVIRICFAMLQENDIMIISGRGCNGIFEKITTDGKKIKYYYNDVEEIYRILNYVSILRRANPETQTLPWNPK</sequence>
<dbReference type="InterPro" id="IPR036615">
    <property type="entry name" value="Mur_ligase_C_dom_sf"/>
</dbReference>
<dbReference type="EMBL" id="AB996600">
    <property type="protein sequence ID" value="BAS01527.1"/>
    <property type="molecule type" value="Genomic_DNA"/>
</dbReference>
<dbReference type="SUPFAM" id="SSF53623">
    <property type="entry name" value="MurD-like peptide ligases, catalytic domain"/>
    <property type="match status" value="1"/>
</dbReference>